<accession>A0A9W5XM22</accession>
<feature type="transmembrane region" description="Helical" evidence="2">
    <location>
        <begin position="39"/>
        <end position="61"/>
    </location>
</feature>
<sequence length="389" mass="40297">MQLREVVDVVTADEPPVSHSTEEIIRAGRKAERRRRAGFASAGAAGLVAVVVAGVSALPLVTGGQAGDVAAGTGESIAAPAAGSGAAEWPDAPPFTFTFKAFDAGKLRVQDPIVASTAYQIARVYVDGMVTNDRAVTDQEDKQHSEQRKTAAGPSDKHVSAYLTLYRPGAFDPSGTEGGTSSTVAGRDAVQWTFTSPAGRQLAWEYADDAWAVVTAYTHEAAPTFAELSALATAMKPSTPEAATLPFTVGHVPSGYAPVELGTRATSGVNGVASARDGNYGGAVYTKPALATTGLAAPWGSDGGNIPGSFTVFVTPSTNSNQQAEAGRTRCQQNDSTFCNVWSPDGKVQVQVSSEHLSVAETTRIAESVTLADVQDQDTWIPAAEALVP</sequence>
<keyword evidence="2" id="KW-0472">Membrane</keyword>
<keyword evidence="2" id="KW-1133">Transmembrane helix</keyword>
<keyword evidence="4" id="KW-1185">Reference proteome</keyword>
<protein>
    <submittedName>
        <fullName evidence="3">Uncharacterized protein</fullName>
    </submittedName>
</protein>
<dbReference type="AlphaFoldDB" id="A0A9W5XM22"/>
<dbReference type="OrthoDB" id="4760555at2"/>
<evidence type="ECO:0000313" key="4">
    <source>
        <dbReference type="Proteomes" id="UP000607311"/>
    </source>
</evidence>
<evidence type="ECO:0000313" key="3">
    <source>
        <dbReference type="EMBL" id="GIJ34338.1"/>
    </source>
</evidence>
<feature type="region of interest" description="Disordered" evidence="1">
    <location>
        <begin position="137"/>
        <end position="156"/>
    </location>
</feature>
<keyword evidence="2" id="KW-0812">Transmembrane</keyword>
<name>A0A9W5XM22_9ACTN</name>
<dbReference type="EMBL" id="BOPD01000020">
    <property type="protein sequence ID" value="GIJ34338.1"/>
    <property type="molecule type" value="Genomic_DNA"/>
</dbReference>
<dbReference type="Proteomes" id="UP000607311">
    <property type="component" value="Unassembled WGS sequence"/>
</dbReference>
<evidence type="ECO:0000256" key="1">
    <source>
        <dbReference type="SAM" id="MobiDB-lite"/>
    </source>
</evidence>
<comment type="caution">
    <text evidence="3">The sequence shown here is derived from an EMBL/GenBank/DDBJ whole genome shotgun (WGS) entry which is preliminary data.</text>
</comment>
<organism evidence="3 4">
    <name type="scientific">Micromonospora sediminimaris</name>
    <dbReference type="NCBI Taxonomy" id="547162"/>
    <lineage>
        <taxon>Bacteria</taxon>
        <taxon>Bacillati</taxon>
        <taxon>Actinomycetota</taxon>
        <taxon>Actinomycetes</taxon>
        <taxon>Micromonosporales</taxon>
        <taxon>Micromonosporaceae</taxon>
        <taxon>Micromonospora</taxon>
    </lineage>
</organism>
<dbReference type="RefSeq" id="WP_093405367.1">
    <property type="nucleotide sequence ID" value="NZ_BOPD01000020.1"/>
</dbReference>
<evidence type="ECO:0000256" key="2">
    <source>
        <dbReference type="SAM" id="Phobius"/>
    </source>
</evidence>
<reference evidence="3" key="1">
    <citation type="submission" date="2021-01" db="EMBL/GenBank/DDBJ databases">
        <title>Whole genome shotgun sequence of Verrucosispora sediminis NBRC 107745.</title>
        <authorList>
            <person name="Komaki H."/>
            <person name="Tamura T."/>
        </authorList>
    </citation>
    <scope>NUCLEOTIDE SEQUENCE</scope>
    <source>
        <strain evidence="3">NBRC 107745</strain>
    </source>
</reference>
<gene>
    <name evidence="3" type="ORF">Vse01_34860</name>
</gene>
<proteinExistence type="predicted"/>